<dbReference type="STRING" id="402384.HM131_05845"/>
<evidence type="ECO:0000313" key="2">
    <source>
        <dbReference type="Proteomes" id="UP000192527"/>
    </source>
</evidence>
<gene>
    <name evidence="1" type="ORF">HM131_05845</name>
</gene>
<accession>A0A1W5ZT07</accession>
<dbReference type="KEGG" id="hmn:HM131_05845"/>
<dbReference type="RefSeq" id="WP_085028853.1">
    <property type="nucleotide sequence ID" value="NZ_CP020772.1"/>
</dbReference>
<protein>
    <submittedName>
        <fullName evidence="1">Uncharacterized protein</fullName>
    </submittedName>
</protein>
<dbReference type="EMBL" id="CP020772">
    <property type="protein sequence ID" value="ARI76387.1"/>
    <property type="molecule type" value="Genomic_DNA"/>
</dbReference>
<organism evidence="1 2">
    <name type="scientific">Halobacillus mangrovi</name>
    <dbReference type="NCBI Taxonomy" id="402384"/>
    <lineage>
        <taxon>Bacteria</taxon>
        <taxon>Bacillati</taxon>
        <taxon>Bacillota</taxon>
        <taxon>Bacilli</taxon>
        <taxon>Bacillales</taxon>
        <taxon>Bacillaceae</taxon>
        <taxon>Halobacillus</taxon>
    </lineage>
</organism>
<dbReference type="OrthoDB" id="2964109at2"/>
<keyword evidence="2" id="KW-1185">Reference proteome</keyword>
<evidence type="ECO:0000313" key="1">
    <source>
        <dbReference type="EMBL" id="ARI76387.1"/>
    </source>
</evidence>
<dbReference type="AlphaFoldDB" id="A0A1W5ZT07"/>
<name>A0A1W5ZT07_9BACI</name>
<dbReference type="Proteomes" id="UP000192527">
    <property type="component" value="Chromosome"/>
</dbReference>
<reference evidence="1 2" key="1">
    <citation type="submission" date="2017-04" db="EMBL/GenBank/DDBJ databases">
        <title>The whole genome sequencing and assembly of Halobacillus mangrovi strain.</title>
        <authorList>
            <person name="Lee S.-J."/>
            <person name="Park M.-K."/>
            <person name="Kim J.-Y."/>
            <person name="Lee Y.-J."/>
            <person name="Yi H."/>
            <person name="Bahn Y.-S."/>
            <person name="Kim J.F."/>
            <person name="Lee D.-W."/>
        </authorList>
    </citation>
    <scope>NUCLEOTIDE SEQUENCE [LARGE SCALE GENOMIC DNA]</scope>
    <source>
        <strain evidence="1 2">KTB 131</strain>
    </source>
</reference>
<proteinExistence type="predicted"/>
<sequence length="180" mass="21102">MTNYLKPIIDQQEATVKMNDYLHSNWWKKIRQTKKLTSIEQVYLPFWCFNYEATTHAVPDGMEGLIAIEPLSQMNAILPVDYDIDVMEEDLFPVQMSLDKDAAKKVIYWELFAKEKRREKIDVTIKDQWLVYVPYWIGYTQDRSCTYDIVAVDALNGKVDLPMKDTVISYLCEADERDLG</sequence>